<sequence length="77" mass="8267">MNLEAFLDHMYHGQERLSRDEIHRGAVTADLPADQLAVIDGLPEGEYTQDEAAEALRQVPELLNPGDAGPAAGTARA</sequence>
<accession>A0ABX0XR39</accession>
<dbReference type="Proteomes" id="UP000722989">
    <property type="component" value="Unassembled WGS sequence"/>
</dbReference>
<reference evidence="1 2" key="1">
    <citation type="submission" date="2020-03" db="EMBL/GenBank/DDBJ databases">
        <title>WGS of the type strain of Planosporangium spp.</title>
        <authorList>
            <person name="Thawai C."/>
        </authorList>
    </citation>
    <scope>NUCLEOTIDE SEQUENCE [LARGE SCALE GENOMIC DNA]</scope>
    <source>
        <strain evidence="1 2">TBRC 5610</strain>
    </source>
</reference>
<dbReference type="RefSeq" id="WP_167923334.1">
    <property type="nucleotide sequence ID" value="NZ_JAATVY010000001.1"/>
</dbReference>
<evidence type="ECO:0008006" key="3">
    <source>
        <dbReference type="Google" id="ProtNLM"/>
    </source>
</evidence>
<keyword evidence="2" id="KW-1185">Reference proteome</keyword>
<evidence type="ECO:0000313" key="2">
    <source>
        <dbReference type="Proteomes" id="UP000722989"/>
    </source>
</evidence>
<organism evidence="1 2">
    <name type="scientific">Planosporangium thailandense</name>
    <dbReference type="NCBI Taxonomy" id="765197"/>
    <lineage>
        <taxon>Bacteria</taxon>
        <taxon>Bacillati</taxon>
        <taxon>Actinomycetota</taxon>
        <taxon>Actinomycetes</taxon>
        <taxon>Micromonosporales</taxon>
        <taxon>Micromonosporaceae</taxon>
        <taxon>Planosporangium</taxon>
    </lineage>
</organism>
<name>A0ABX0XR39_9ACTN</name>
<dbReference type="EMBL" id="JAATVY010000001">
    <property type="protein sequence ID" value="NJC68459.1"/>
    <property type="molecule type" value="Genomic_DNA"/>
</dbReference>
<gene>
    <name evidence="1" type="ORF">HC031_01780</name>
</gene>
<protein>
    <recommendedName>
        <fullName evidence="3">DUF2795 domain-containing protein</fullName>
    </recommendedName>
</protein>
<proteinExistence type="predicted"/>
<evidence type="ECO:0000313" key="1">
    <source>
        <dbReference type="EMBL" id="NJC68459.1"/>
    </source>
</evidence>
<comment type="caution">
    <text evidence="1">The sequence shown here is derived from an EMBL/GenBank/DDBJ whole genome shotgun (WGS) entry which is preliminary data.</text>
</comment>